<dbReference type="PANTHER" id="PTHR43639:SF1">
    <property type="entry name" value="SHORT-CHAIN DEHYDROGENASE_REDUCTASE FAMILY PROTEIN"/>
    <property type="match status" value="1"/>
</dbReference>
<dbReference type="PRINTS" id="PR00081">
    <property type="entry name" value="GDHRDH"/>
</dbReference>
<keyword evidence="2" id="KW-0560">Oxidoreductase</keyword>
<dbReference type="Gene3D" id="3.40.50.720">
    <property type="entry name" value="NAD(P)-binding Rossmann-like Domain"/>
    <property type="match status" value="1"/>
</dbReference>
<dbReference type="PROSITE" id="PS00061">
    <property type="entry name" value="ADH_SHORT"/>
    <property type="match status" value="1"/>
</dbReference>
<keyword evidence="5" id="KW-1185">Reference proteome</keyword>
<dbReference type="FunFam" id="3.40.50.720:FF:000084">
    <property type="entry name" value="Short-chain dehydrogenase reductase"/>
    <property type="match status" value="1"/>
</dbReference>
<dbReference type="Pfam" id="PF00106">
    <property type="entry name" value="adh_short"/>
    <property type="match status" value="1"/>
</dbReference>
<dbReference type="GO" id="GO:0016491">
    <property type="term" value="F:oxidoreductase activity"/>
    <property type="evidence" value="ECO:0007669"/>
    <property type="project" value="UniProtKB-KW"/>
</dbReference>
<name>A0A5N0VIG0_9PSEU</name>
<comment type="similarity">
    <text evidence="1 3">Belongs to the short-chain dehydrogenases/reductases (SDR) family.</text>
</comment>
<evidence type="ECO:0000256" key="1">
    <source>
        <dbReference type="ARBA" id="ARBA00006484"/>
    </source>
</evidence>
<dbReference type="EMBL" id="VMNW02000006">
    <property type="protein sequence ID" value="KAA9164950.1"/>
    <property type="molecule type" value="Genomic_DNA"/>
</dbReference>
<dbReference type="Proteomes" id="UP000319769">
    <property type="component" value="Unassembled WGS sequence"/>
</dbReference>
<evidence type="ECO:0000256" key="3">
    <source>
        <dbReference type="RuleBase" id="RU000363"/>
    </source>
</evidence>
<dbReference type="CDD" id="cd05233">
    <property type="entry name" value="SDR_c"/>
    <property type="match status" value="1"/>
</dbReference>
<evidence type="ECO:0000313" key="4">
    <source>
        <dbReference type="EMBL" id="KAA9164950.1"/>
    </source>
</evidence>
<dbReference type="AlphaFoldDB" id="A0A5N0VIG0"/>
<dbReference type="Pfam" id="PF13561">
    <property type="entry name" value="adh_short_C2"/>
    <property type="match status" value="1"/>
</dbReference>
<dbReference type="SUPFAM" id="SSF51735">
    <property type="entry name" value="NAD(P)-binding Rossmann-fold domains"/>
    <property type="match status" value="1"/>
</dbReference>
<gene>
    <name evidence="4" type="ORF">FPZ12_006765</name>
</gene>
<reference evidence="4" key="1">
    <citation type="submission" date="2019-09" db="EMBL/GenBank/DDBJ databases">
        <authorList>
            <person name="Teo W.F.A."/>
            <person name="Duangmal K."/>
        </authorList>
    </citation>
    <scope>NUCLEOTIDE SEQUENCE [LARGE SCALE GENOMIC DNA]</scope>
    <source>
        <strain evidence="4">K81G1</strain>
    </source>
</reference>
<evidence type="ECO:0000313" key="5">
    <source>
        <dbReference type="Proteomes" id="UP000319769"/>
    </source>
</evidence>
<proteinExistence type="inferred from homology"/>
<evidence type="ECO:0000256" key="2">
    <source>
        <dbReference type="ARBA" id="ARBA00023002"/>
    </source>
</evidence>
<dbReference type="OrthoDB" id="3620221at2"/>
<dbReference type="PANTHER" id="PTHR43639">
    <property type="entry name" value="OXIDOREDUCTASE, SHORT-CHAIN DEHYDROGENASE/REDUCTASE FAMILY (AFU_ORTHOLOGUE AFUA_5G02870)"/>
    <property type="match status" value="1"/>
</dbReference>
<dbReference type="InterPro" id="IPR036291">
    <property type="entry name" value="NAD(P)-bd_dom_sf"/>
</dbReference>
<accession>A0A5N0VIG0</accession>
<comment type="caution">
    <text evidence="4">The sequence shown here is derived from an EMBL/GenBank/DDBJ whole genome shotgun (WGS) entry which is preliminary data.</text>
</comment>
<dbReference type="InterPro" id="IPR020904">
    <property type="entry name" value="Sc_DH/Rdtase_CS"/>
</dbReference>
<protein>
    <submittedName>
        <fullName evidence="4">SDR family oxidoreductase</fullName>
    </submittedName>
</protein>
<dbReference type="PRINTS" id="PR00080">
    <property type="entry name" value="SDRFAMILY"/>
</dbReference>
<dbReference type="InterPro" id="IPR002347">
    <property type="entry name" value="SDR_fam"/>
</dbReference>
<sequence length="263" mass="28127">MGVDRGRLAVVTGGGTGIGRATAIRLSESGYECLVVGRRKEKLDETVECITGRGGKAVPVPADITTVEGREKIFEVVDVQESCLSALVNNAGDSNLAPLFDQDLKKWQGNFSLNLESAAFLAFEAIERMSESGGAIVNVASVYGMVALNNRLYADRFPASSAEGPTRDVSYAASKGALRMLSRELAVAAAPMGVRVNTVSPGMIQVEKHEFESDYLRKFEEMTPMGRLGRPAEIAGAINFLLSPEASYITGSEIVVDGGWTVW</sequence>
<organism evidence="4 5">
    <name type="scientific">Amycolatopsis acidicola</name>
    <dbReference type="NCBI Taxonomy" id="2596893"/>
    <lineage>
        <taxon>Bacteria</taxon>
        <taxon>Bacillati</taxon>
        <taxon>Actinomycetota</taxon>
        <taxon>Actinomycetes</taxon>
        <taxon>Pseudonocardiales</taxon>
        <taxon>Pseudonocardiaceae</taxon>
        <taxon>Amycolatopsis</taxon>
    </lineage>
</organism>